<accession>A0A1X7HEG7</accession>
<evidence type="ECO:0000259" key="2">
    <source>
        <dbReference type="Pfam" id="PF00643"/>
    </source>
</evidence>
<gene>
    <name evidence="3" type="ORF">SAMN05661091_2690</name>
</gene>
<keyword evidence="1" id="KW-1133">Transmembrane helix</keyword>
<dbReference type="InterPro" id="IPR000315">
    <property type="entry name" value="Znf_B-box"/>
</dbReference>
<name>A0A1X7HEG7_9BACL</name>
<dbReference type="Proteomes" id="UP000192940">
    <property type="component" value="Chromosome I"/>
</dbReference>
<evidence type="ECO:0000313" key="4">
    <source>
        <dbReference type="Proteomes" id="UP000192940"/>
    </source>
</evidence>
<dbReference type="AlphaFoldDB" id="A0A1X7HEG7"/>
<dbReference type="GO" id="GO:0008270">
    <property type="term" value="F:zinc ion binding"/>
    <property type="evidence" value="ECO:0007669"/>
    <property type="project" value="InterPro"/>
</dbReference>
<feature type="domain" description="B box-type" evidence="2">
    <location>
        <begin position="5"/>
        <end position="32"/>
    </location>
</feature>
<feature type="transmembrane region" description="Helical" evidence="1">
    <location>
        <begin position="58"/>
        <end position="85"/>
    </location>
</feature>
<keyword evidence="4" id="KW-1185">Reference proteome</keyword>
<reference evidence="3 4" key="1">
    <citation type="submission" date="2017-04" db="EMBL/GenBank/DDBJ databases">
        <authorList>
            <person name="Afonso C.L."/>
            <person name="Miller P.J."/>
            <person name="Scott M.A."/>
            <person name="Spackman E."/>
            <person name="Goraichik I."/>
            <person name="Dimitrov K.M."/>
            <person name="Suarez D.L."/>
            <person name="Swayne D.E."/>
        </authorList>
    </citation>
    <scope>NUCLEOTIDE SEQUENCE [LARGE SCALE GENOMIC DNA]</scope>
    <source>
        <strain evidence="3 4">N3/975</strain>
    </source>
</reference>
<dbReference type="EMBL" id="LT840184">
    <property type="protein sequence ID" value="SMF84747.1"/>
    <property type="molecule type" value="Genomic_DNA"/>
</dbReference>
<organism evidence="3 4">
    <name type="scientific">Paenibacillus uliginis N3/975</name>
    <dbReference type="NCBI Taxonomy" id="1313296"/>
    <lineage>
        <taxon>Bacteria</taxon>
        <taxon>Bacillati</taxon>
        <taxon>Bacillota</taxon>
        <taxon>Bacilli</taxon>
        <taxon>Bacillales</taxon>
        <taxon>Paenibacillaceae</taxon>
        <taxon>Paenibacillus</taxon>
    </lineage>
</organism>
<dbReference type="STRING" id="1313296.SAMN05661091_2690"/>
<keyword evidence="1" id="KW-0472">Membrane</keyword>
<evidence type="ECO:0000313" key="3">
    <source>
        <dbReference type="EMBL" id="SMF84747.1"/>
    </source>
</evidence>
<proteinExistence type="predicted"/>
<dbReference type="RefSeq" id="WP_208919661.1">
    <property type="nucleotide sequence ID" value="NZ_LT840184.1"/>
</dbReference>
<dbReference type="Pfam" id="PF00643">
    <property type="entry name" value="zf-B_box"/>
    <property type="match status" value="1"/>
</dbReference>
<protein>
    <recommendedName>
        <fullName evidence="2">B box-type domain-containing protein</fullName>
    </recommendedName>
</protein>
<keyword evidence="1" id="KW-0812">Transmembrane</keyword>
<evidence type="ECO:0000256" key="1">
    <source>
        <dbReference type="SAM" id="Phobius"/>
    </source>
</evidence>
<sequence>MEVYRCMNHSDEPAVAQCRRCGKPVCEQCHDQETGRCRYRCGEMSYGSSMPVQQRSTLWTVVVSLLAILGGLALLLITICGAMLFSY</sequence>